<evidence type="ECO:0000313" key="2">
    <source>
        <dbReference type="EMBL" id="TVU26181.1"/>
    </source>
</evidence>
<protein>
    <submittedName>
        <fullName evidence="2">Uncharacterized protein</fullName>
    </submittedName>
</protein>
<dbReference type="AlphaFoldDB" id="A0A5J9USC1"/>
<proteinExistence type="predicted"/>
<feature type="compositionally biased region" description="Basic and acidic residues" evidence="1">
    <location>
        <begin position="9"/>
        <end position="35"/>
    </location>
</feature>
<organism evidence="2 3">
    <name type="scientific">Eragrostis curvula</name>
    <name type="common">weeping love grass</name>
    <dbReference type="NCBI Taxonomy" id="38414"/>
    <lineage>
        <taxon>Eukaryota</taxon>
        <taxon>Viridiplantae</taxon>
        <taxon>Streptophyta</taxon>
        <taxon>Embryophyta</taxon>
        <taxon>Tracheophyta</taxon>
        <taxon>Spermatophyta</taxon>
        <taxon>Magnoliopsida</taxon>
        <taxon>Liliopsida</taxon>
        <taxon>Poales</taxon>
        <taxon>Poaceae</taxon>
        <taxon>PACMAD clade</taxon>
        <taxon>Chloridoideae</taxon>
        <taxon>Eragrostideae</taxon>
        <taxon>Eragrostidinae</taxon>
        <taxon>Eragrostis</taxon>
    </lineage>
</organism>
<dbReference type="Proteomes" id="UP000324897">
    <property type="component" value="Chromosome 2"/>
</dbReference>
<keyword evidence="3" id="KW-1185">Reference proteome</keyword>
<gene>
    <name evidence="2" type="ORF">EJB05_28717</name>
</gene>
<name>A0A5J9USC1_9POAL</name>
<sequence>MEAPLSPKASDEQHHHRSRANEQLENHRDGARGEDVCSGGQITLKTSRNARMVCRVHYKIN</sequence>
<evidence type="ECO:0000256" key="1">
    <source>
        <dbReference type="SAM" id="MobiDB-lite"/>
    </source>
</evidence>
<comment type="caution">
    <text evidence="2">The sequence shown here is derived from an EMBL/GenBank/DDBJ whole genome shotgun (WGS) entry which is preliminary data.</text>
</comment>
<evidence type="ECO:0000313" key="3">
    <source>
        <dbReference type="Proteomes" id="UP000324897"/>
    </source>
</evidence>
<feature type="region of interest" description="Disordered" evidence="1">
    <location>
        <begin position="1"/>
        <end position="38"/>
    </location>
</feature>
<accession>A0A5J9USC1</accession>
<feature type="non-terminal residue" evidence="2">
    <location>
        <position position="1"/>
    </location>
</feature>
<dbReference type="Gramene" id="TVU26181">
    <property type="protein sequence ID" value="TVU26181"/>
    <property type="gene ID" value="EJB05_28717"/>
</dbReference>
<dbReference type="EMBL" id="RWGY01000013">
    <property type="protein sequence ID" value="TVU26181.1"/>
    <property type="molecule type" value="Genomic_DNA"/>
</dbReference>
<reference evidence="2 3" key="1">
    <citation type="journal article" date="2019" name="Sci. Rep.">
        <title>A high-quality genome of Eragrostis curvula grass provides insights into Poaceae evolution and supports new strategies to enhance forage quality.</title>
        <authorList>
            <person name="Carballo J."/>
            <person name="Santos B.A.C.M."/>
            <person name="Zappacosta D."/>
            <person name="Garbus I."/>
            <person name="Selva J.P."/>
            <person name="Gallo C.A."/>
            <person name="Diaz A."/>
            <person name="Albertini E."/>
            <person name="Caccamo M."/>
            <person name="Echenique V."/>
        </authorList>
    </citation>
    <scope>NUCLEOTIDE SEQUENCE [LARGE SCALE GENOMIC DNA]</scope>
    <source>
        <strain evidence="3">cv. Victoria</strain>
        <tissue evidence="2">Leaf</tissue>
    </source>
</reference>